<evidence type="ECO:0000313" key="9">
    <source>
        <dbReference type="EMBL" id="MCU9595255.1"/>
    </source>
</evidence>
<comment type="similarity">
    <text evidence="2">Belongs to the class-V pyridoxal-phosphate-dependent aminotransferase family. NifS/IscS subfamily.</text>
</comment>
<dbReference type="Gene3D" id="1.10.260.50">
    <property type="match status" value="1"/>
</dbReference>
<dbReference type="InterPro" id="IPR000192">
    <property type="entry name" value="Aminotrans_V_dom"/>
</dbReference>
<dbReference type="PIRSF" id="PIRSF005572">
    <property type="entry name" value="NifS"/>
    <property type="match status" value="1"/>
</dbReference>
<dbReference type="InterPro" id="IPR015421">
    <property type="entry name" value="PyrdxlP-dep_Trfase_major"/>
</dbReference>
<proteinExistence type="inferred from homology"/>
<dbReference type="Pfam" id="PF00266">
    <property type="entry name" value="Aminotran_5"/>
    <property type="match status" value="1"/>
</dbReference>
<evidence type="ECO:0000313" key="10">
    <source>
        <dbReference type="Proteomes" id="UP001208656"/>
    </source>
</evidence>
<evidence type="ECO:0000256" key="3">
    <source>
        <dbReference type="ARBA" id="ARBA00022723"/>
    </source>
</evidence>
<evidence type="ECO:0000259" key="8">
    <source>
        <dbReference type="Pfam" id="PF00266"/>
    </source>
</evidence>
<evidence type="ECO:0000256" key="2">
    <source>
        <dbReference type="ARBA" id="ARBA00006490"/>
    </source>
</evidence>
<evidence type="ECO:0000256" key="1">
    <source>
        <dbReference type="ARBA" id="ARBA00001933"/>
    </source>
</evidence>
<dbReference type="Gene3D" id="3.90.1150.10">
    <property type="entry name" value="Aspartate Aminotransferase, domain 1"/>
    <property type="match status" value="1"/>
</dbReference>
<keyword evidence="5" id="KW-0408">Iron</keyword>
<comment type="cofactor">
    <cofactor evidence="1 7">
        <name>pyridoxal 5'-phosphate</name>
        <dbReference type="ChEBI" id="CHEBI:597326"/>
    </cofactor>
</comment>
<evidence type="ECO:0000256" key="6">
    <source>
        <dbReference type="ARBA" id="ARBA00023014"/>
    </source>
</evidence>
<gene>
    <name evidence="9" type="ORF">OEV82_12475</name>
</gene>
<evidence type="ECO:0000256" key="4">
    <source>
        <dbReference type="ARBA" id="ARBA00022898"/>
    </source>
</evidence>
<comment type="caution">
    <text evidence="9">The sequence shown here is derived from an EMBL/GenBank/DDBJ whole genome shotgun (WGS) entry which is preliminary data.</text>
</comment>
<name>A0ABT2WHT2_9BACI</name>
<dbReference type="InterPro" id="IPR015424">
    <property type="entry name" value="PyrdxlP-dep_Trfase"/>
</dbReference>
<reference evidence="9 10" key="1">
    <citation type="submission" date="2022-10" db="EMBL/GenBank/DDBJ databases">
        <title>Description of Fervidibacillus gen. nov. in the family Fervidibacillaceae fam. nov. with two species, Fervidibacillus albus sp. nov., and Fervidibacillus halotolerans sp. nov., isolated from tidal flat sediments.</title>
        <authorList>
            <person name="Kwon K.K."/>
            <person name="Yang S.-H."/>
        </authorList>
    </citation>
    <scope>NUCLEOTIDE SEQUENCE [LARGE SCALE GENOMIC DNA]</scope>
    <source>
        <strain evidence="9 10">DSM 23332</strain>
    </source>
</reference>
<dbReference type="RefSeq" id="WP_173657874.1">
    <property type="nucleotide sequence ID" value="NZ_JAOUSE010000045.1"/>
</dbReference>
<evidence type="ECO:0000256" key="5">
    <source>
        <dbReference type="ARBA" id="ARBA00023004"/>
    </source>
</evidence>
<sequence>MIYFDNSATTKPYPAVLDTFVKVAGQFFGNPSSVHHLGLQSEKLLSQAREQIASLLRVDPEEVIFTSGGTEGNNFVLKGVAHLYKNRGNHIITTSIEHPSVQNVCKQLEAEGFHITYLPVDENGQIRLSELKRALTDETILVSIMHVNNEVGAIQPIKEIGQLLSTYPKVFFHVDHVQGVGKVPLDFHESNVDFATISSHKFHGLKGTGAIYKRKGIKLKPLLAGGGQEKDFRSGTENVAGIVAMAKALRLTMSDFERKQNTLFEIRDYLMNELSKINGVLINTPNIAAPHIVNFSVEGYKAEVLVHEIEKEQLYVSTTSACSSKTDEPSQTILAMGLGESRASSSIRLSLSYANTMDEAKEAVQIIKQAIENLKPVMRR</sequence>
<dbReference type="SUPFAM" id="SSF53383">
    <property type="entry name" value="PLP-dependent transferases"/>
    <property type="match status" value="1"/>
</dbReference>
<dbReference type="InterPro" id="IPR015422">
    <property type="entry name" value="PyrdxlP-dep_Trfase_small"/>
</dbReference>
<dbReference type="Proteomes" id="UP001208656">
    <property type="component" value="Unassembled WGS sequence"/>
</dbReference>
<dbReference type="InterPro" id="IPR016454">
    <property type="entry name" value="Cysteine_dSase"/>
</dbReference>
<feature type="domain" description="Aminotransferase class V" evidence="8">
    <location>
        <begin position="2"/>
        <end position="360"/>
    </location>
</feature>
<dbReference type="InterPro" id="IPR020578">
    <property type="entry name" value="Aminotrans_V_PyrdxlP_BS"/>
</dbReference>
<dbReference type="NCBIfam" id="NF002806">
    <property type="entry name" value="PRK02948.1"/>
    <property type="match status" value="1"/>
</dbReference>
<accession>A0ABT2WHT2</accession>
<dbReference type="EMBL" id="JAOUSE010000045">
    <property type="protein sequence ID" value="MCU9595255.1"/>
    <property type="molecule type" value="Genomic_DNA"/>
</dbReference>
<keyword evidence="4" id="KW-0663">Pyridoxal phosphate</keyword>
<protein>
    <submittedName>
        <fullName evidence="9">Cysteine desulfurase</fullName>
    </submittedName>
</protein>
<keyword evidence="3" id="KW-0479">Metal-binding</keyword>
<dbReference type="PROSITE" id="PS00595">
    <property type="entry name" value="AA_TRANSFER_CLASS_5"/>
    <property type="match status" value="1"/>
</dbReference>
<dbReference type="Gene3D" id="3.40.640.10">
    <property type="entry name" value="Type I PLP-dependent aspartate aminotransferase-like (Major domain)"/>
    <property type="match status" value="1"/>
</dbReference>
<keyword evidence="6" id="KW-0411">Iron-sulfur</keyword>
<organism evidence="9 10">
    <name type="scientific">Pallidibacillus thermolactis</name>
    <dbReference type="NCBI Taxonomy" id="251051"/>
    <lineage>
        <taxon>Bacteria</taxon>
        <taxon>Bacillati</taxon>
        <taxon>Bacillota</taxon>
        <taxon>Bacilli</taxon>
        <taxon>Bacillales</taxon>
        <taxon>Bacillaceae</taxon>
        <taxon>Pallidibacillus</taxon>
    </lineage>
</organism>
<keyword evidence="10" id="KW-1185">Reference proteome</keyword>
<dbReference type="PANTHER" id="PTHR11601:SF50">
    <property type="entry name" value="CYSTEINE DESULFURASE ISCS 2-RELATED"/>
    <property type="match status" value="1"/>
</dbReference>
<evidence type="ECO:0000256" key="7">
    <source>
        <dbReference type="RuleBase" id="RU004504"/>
    </source>
</evidence>
<dbReference type="PANTHER" id="PTHR11601">
    <property type="entry name" value="CYSTEINE DESULFURYLASE FAMILY MEMBER"/>
    <property type="match status" value="1"/>
</dbReference>